<evidence type="ECO:0000313" key="2">
    <source>
        <dbReference type="EMBL" id="KAK8968033.1"/>
    </source>
</evidence>
<feature type="region of interest" description="Disordered" evidence="1">
    <location>
        <begin position="1"/>
        <end position="77"/>
    </location>
</feature>
<comment type="caution">
    <text evidence="2">The sequence shown here is derived from an EMBL/GenBank/DDBJ whole genome shotgun (WGS) entry which is preliminary data.</text>
</comment>
<dbReference type="EMBL" id="JBBWWR010000004">
    <property type="protein sequence ID" value="KAK8968033.1"/>
    <property type="molecule type" value="Genomic_DNA"/>
</dbReference>
<feature type="compositionally biased region" description="Basic and acidic residues" evidence="1">
    <location>
        <begin position="34"/>
        <end position="43"/>
    </location>
</feature>
<keyword evidence="3" id="KW-1185">Reference proteome</keyword>
<organism evidence="2 3">
    <name type="scientific">Platanthera guangdongensis</name>
    <dbReference type="NCBI Taxonomy" id="2320717"/>
    <lineage>
        <taxon>Eukaryota</taxon>
        <taxon>Viridiplantae</taxon>
        <taxon>Streptophyta</taxon>
        <taxon>Embryophyta</taxon>
        <taxon>Tracheophyta</taxon>
        <taxon>Spermatophyta</taxon>
        <taxon>Magnoliopsida</taxon>
        <taxon>Liliopsida</taxon>
        <taxon>Asparagales</taxon>
        <taxon>Orchidaceae</taxon>
        <taxon>Orchidoideae</taxon>
        <taxon>Orchideae</taxon>
        <taxon>Orchidinae</taxon>
        <taxon>Platanthera</taxon>
    </lineage>
</organism>
<evidence type="ECO:0000256" key="1">
    <source>
        <dbReference type="SAM" id="MobiDB-lite"/>
    </source>
</evidence>
<dbReference type="Proteomes" id="UP001412067">
    <property type="component" value="Unassembled WGS sequence"/>
</dbReference>
<evidence type="ECO:0000313" key="3">
    <source>
        <dbReference type="Proteomes" id="UP001412067"/>
    </source>
</evidence>
<gene>
    <name evidence="2" type="ORF">KSP40_PGU010067</name>
</gene>
<reference evidence="2 3" key="1">
    <citation type="journal article" date="2022" name="Nat. Plants">
        <title>Genomes of leafy and leafless Platanthera orchids illuminate the evolution of mycoheterotrophy.</title>
        <authorList>
            <person name="Li M.H."/>
            <person name="Liu K.W."/>
            <person name="Li Z."/>
            <person name="Lu H.C."/>
            <person name="Ye Q.L."/>
            <person name="Zhang D."/>
            <person name="Wang J.Y."/>
            <person name="Li Y.F."/>
            <person name="Zhong Z.M."/>
            <person name="Liu X."/>
            <person name="Yu X."/>
            <person name="Liu D.K."/>
            <person name="Tu X.D."/>
            <person name="Liu B."/>
            <person name="Hao Y."/>
            <person name="Liao X.Y."/>
            <person name="Jiang Y.T."/>
            <person name="Sun W.H."/>
            <person name="Chen J."/>
            <person name="Chen Y.Q."/>
            <person name="Ai Y."/>
            <person name="Zhai J.W."/>
            <person name="Wu S.S."/>
            <person name="Zhou Z."/>
            <person name="Hsiao Y.Y."/>
            <person name="Wu W.L."/>
            <person name="Chen Y.Y."/>
            <person name="Lin Y.F."/>
            <person name="Hsu J.L."/>
            <person name="Li C.Y."/>
            <person name="Wang Z.W."/>
            <person name="Zhao X."/>
            <person name="Zhong W.Y."/>
            <person name="Ma X.K."/>
            <person name="Ma L."/>
            <person name="Huang J."/>
            <person name="Chen G.Z."/>
            <person name="Huang M.Z."/>
            <person name="Huang L."/>
            <person name="Peng D.H."/>
            <person name="Luo Y.B."/>
            <person name="Zou S.Q."/>
            <person name="Chen S.P."/>
            <person name="Lan S."/>
            <person name="Tsai W.C."/>
            <person name="Van de Peer Y."/>
            <person name="Liu Z.J."/>
        </authorList>
    </citation>
    <scope>NUCLEOTIDE SEQUENCE [LARGE SCALE GENOMIC DNA]</scope>
    <source>
        <strain evidence="2">Lor288</strain>
    </source>
</reference>
<accession>A0ABR2MYS0</accession>
<feature type="compositionally biased region" description="Basic and acidic residues" evidence="1">
    <location>
        <begin position="56"/>
        <end position="77"/>
    </location>
</feature>
<sequence length="77" mass="8086">MSYPNTELGEVKSKGSVLKLGEGGKGASVSGDDESSHSGDRGTDGSSDTGNESTEENSKKRSRGDAFQECEFPHKFA</sequence>
<name>A0ABR2MYS0_9ASPA</name>
<protein>
    <submittedName>
        <fullName evidence="2">Uncharacterized protein</fullName>
    </submittedName>
</protein>
<proteinExistence type="predicted"/>